<dbReference type="EMBL" id="KV417305">
    <property type="protein sequence ID" value="KZO93025.1"/>
    <property type="molecule type" value="Genomic_DNA"/>
</dbReference>
<organism evidence="2 3">
    <name type="scientific">Calocera viscosa (strain TUFC12733)</name>
    <dbReference type="NCBI Taxonomy" id="1330018"/>
    <lineage>
        <taxon>Eukaryota</taxon>
        <taxon>Fungi</taxon>
        <taxon>Dikarya</taxon>
        <taxon>Basidiomycota</taxon>
        <taxon>Agaricomycotina</taxon>
        <taxon>Dacrymycetes</taxon>
        <taxon>Dacrymycetales</taxon>
        <taxon>Dacrymycetaceae</taxon>
        <taxon>Calocera</taxon>
    </lineage>
</organism>
<dbReference type="OrthoDB" id="10616946at2759"/>
<feature type="compositionally biased region" description="Polar residues" evidence="1">
    <location>
        <begin position="106"/>
        <end position="117"/>
    </location>
</feature>
<protein>
    <submittedName>
        <fullName evidence="2">Uncharacterized protein</fullName>
    </submittedName>
</protein>
<evidence type="ECO:0000256" key="1">
    <source>
        <dbReference type="SAM" id="MobiDB-lite"/>
    </source>
</evidence>
<reference evidence="2 3" key="1">
    <citation type="journal article" date="2016" name="Mol. Biol. Evol.">
        <title>Comparative Genomics of Early-Diverging Mushroom-Forming Fungi Provides Insights into the Origins of Lignocellulose Decay Capabilities.</title>
        <authorList>
            <person name="Nagy L.G."/>
            <person name="Riley R."/>
            <person name="Tritt A."/>
            <person name="Adam C."/>
            <person name="Daum C."/>
            <person name="Floudas D."/>
            <person name="Sun H."/>
            <person name="Yadav J.S."/>
            <person name="Pangilinan J."/>
            <person name="Larsson K.H."/>
            <person name="Matsuura K."/>
            <person name="Barry K."/>
            <person name="Labutti K."/>
            <person name="Kuo R."/>
            <person name="Ohm R.A."/>
            <person name="Bhattacharya S.S."/>
            <person name="Shirouzu T."/>
            <person name="Yoshinaga Y."/>
            <person name="Martin F.M."/>
            <person name="Grigoriev I.V."/>
            <person name="Hibbett D.S."/>
        </authorList>
    </citation>
    <scope>NUCLEOTIDE SEQUENCE [LARGE SCALE GENOMIC DNA]</scope>
    <source>
        <strain evidence="2 3">TUFC12733</strain>
    </source>
</reference>
<accession>A0A167IW47</accession>
<feature type="region of interest" description="Disordered" evidence="1">
    <location>
        <begin position="466"/>
        <end position="535"/>
    </location>
</feature>
<feature type="compositionally biased region" description="Gly residues" evidence="1">
    <location>
        <begin position="523"/>
        <end position="534"/>
    </location>
</feature>
<sequence>MSDLEDVEHSAAGSVAGDSNRLKDWLLSQNALVCFDIEALARAAPPVALPTTATLDTHDSLIPPEPGSIALGPAAASADSEGYNPVSAAQLPARTSDTPTFGRGTSPPSGNTTNNAASGADLEHTARPPPSNLPPRNTVTFLHEMRDKVLSCYDKLRQGHIPDSYRKRPVPPRSRYQGYRSDGLHRETLELPDKYFTASGDLLHILERLPELQRIFGDITETSSSGFVSAGILNERTARSAWDQLLRCIRVPGDETGLSSTTHSCEEKVALSAPFGREFPTSIESTSAIVKSWPSVAQADALLYYTPSKRLTDEYLIVTQEINAGKACELSWRSNSTFRGLSILFLAVEYKLLGLMKNVGQAILVLITMQRQLCALGITDQVSFGFAAADTTLRILGCATHKDTNKIYIFLCSSLDIKYATHFWELYFFLFNLEAWAREDLEVLLADAFTNGQNLPQLVWRSDKWKPAKPTGLKSPKRLKPREDGDDDREGRGGSSSRGGEASSKRQKPGGGGTRGPGSRSGNDGGLFGPGAGTGQIMMDEEEALGGLDVTEDADKHSCDTYSSITPVNTDESWTLHENALLSPTTALLDSMVAGEDVKAPCLSVAVKGTTENNNHDPLAAVHQWRSQLVSQPYSFGRAKTDLPSPGTGIINTC</sequence>
<gene>
    <name evidence="2" type="ORF">CALVIDRAFT_557266</name>
</gene>
<dbReference type="Proteomes" id="UP000076738">
    <property type="component" value="Unassembled WGS sequence"/>
</dbReference>
<name>A0A167IW47_CALVF</name>
<dbReference type="AlphaFoldDB" id="A0A167IW47"/>
<evidence type="ECO:0000313" key="2">
    <source>
        <dbReference type="EMBL" id="KZO93025.1"/>
    </source>
</evidence>
<keyword evidence="3" id="KW-1185">Reference proteome</keyword>
<proteinExistence type="predicted"/>
<feature type="region of interest" description="Disordered" evidence="1">
    <location>
        <begin position="58"/>
        <end position="135"/>
    </location>
</feature>
<evidence type="ECO:0000313" key="3">
    <source>
        <dbReference type="Proteomes" id="UP000076738"/>
    </source>
</evidence>